<dbReference type="KEGG" id="fat:DVK85_06695"/>
<dbReference type="AlphaFoldDB" id="A0A345HBI8"/>
<dbReference type="OrthoDB" id="1302475at2"/>
<dbReference type="EMBL" id="CP031188">
    <property type="protein sequence ID" value="AXG73948.1"/>
    <property type="molecule type" value="Genomic_DNA"/>
</dbReference>
<gene>
    <name evidence="1" type="ORF">DVK85_06695</name>
</gene>
<proteinExistence type="predicted"/>
<reference evidence="1 2" key="1">
    <citation type="submission" date="2018-07" db="EMBL/GenBank/DDBJ databases">
        <title>Complete genome sequence of Flavobacterium arcticum type strain SM1502T.</title>
        <authorList>
            <person name="Li Y."/>
            <person name="Li D.-D."/>
        </authorList>
    </citation>
    <scope>NUCLEOTIDE SEQUENCE [LARGE SCALE GENOMIC DNA]</scope>
    <source>
        <strain evidence="1 2">SM1502</strain>
    </source>
</reference>
<accession>A0A345HBI8</accession>
<sequence length="391" mass="44870">MINFLQPIEANKLRMAYNNDIIRFQTSSNANPISCNIHDSFNTINATLYPNPEGEFYFNFRPYVSALINTQNFDDTMEPNIQGGDANSYVYNFTNGTYTQRNITFTVTYDDTTTESISYLLSWLAGVQQPTNINKFYTDDLLLLSPYKNDSANSHYLKYWQGYPFDIPFYNTSSHVNPLTGTRSLLITNETNLLSYNFSTIGSCYRLVISDGRTNVTLEDLLPLAEGYNELVCLTSTLTFVTKTKYLTLEKAPYTCGVYLKWLNAMGGYSYWLFENTYSIDRKTKHMGEIDRDNSNLEDTFARVATLGKESQDTIRVIAELLNEDERGIVEGILDSPKIYLFTGKPYAQNSHRDWIEVSLKTSSARLKNPRQPLTNFTFDLELPERYTQTL</sequence>
<dbReference type="RefSeq" id="WP_114677707.1">
    <property type="nucleotide sequence ID" value="NZ_CP031188.1"/>
</dbReference>
<keyword evidence="2" id="KW-1185">Reference proteome</keyword>
<evidence type="ECO:0000313" key="1">
    <source>
        <dbReference type="EMBL" id="AXG73948.1"/>
    </source>
</evidence>
<name>A0A345HBI8_9FLAO</name>
<evidence type="ECO:0000313" key="2">
    <source>
        <dbReference type="Proteomes" id="UP000253951"/>
    </source>
</evidence>
<dbReference type="Proteomes" id="UP000253951">
    <property type="component" value="Chromosome"/>
</dbReference>
<organism evidence="1 2">
    <name type="scientific">Flavobacterium arcticum</name>
    <dbReference type="NCBI Taxonomy" id="1784713"/>
    <lineage>
        <taxon>Bacteria</taxon>
        <taxon>Pseudomonadati</taxon>
        <taxon>Bacteroidota</taxon>
        <taxon>Flavobacteriia</taxon>
        <taxon>Flavobacteriales</taxon>
        <taxon>Flavobacteriaceae</taxon>
        <taxon>Flavobacterium</taxon>
    </lineage>
</organism>
<protein>
    <submittedName>
        <fullName evidence="1">Uncharacterized protein</fullName>
    </submittedName>
</protein>